<dbReference type="EC" id="1.1.1.271" evidence="5"/>
<evidence type="ECO:0000313" key="7">
    <source>
        <dbReference type="EMBL" id="MBO8477815.1"/>
    </source>
</evidence>
<accession>A0A9D9NLG1</accession>
<dbReference type="Proteomes" id="UP000823771">
    <property type="component" value="Unassembled WGS sequence"/>
</dbReference>
<keyword evidence="5" id="KW-0511">Multifunctional enzyme</keyword>
<feature type="site" description="Important for catalytic activity" evidence="5">
    <location>
        <position position="111"/>
    </location>
</feature>
<evidence type="ECO:0000256" key="3">
    <source>
        <dbReference type="ARBA" id="ARBA00023002"/>
    </source>
</evidence>
<dbReference type="GO" id="GO:0070401">
    <property type="term" value="F:NADP+ binding"/>
    <property type="evidence" value="ECO:0007669"/>
    <property type="project" value="UniProtKB-UniRule"/>
</dbReference>
<feature type="binding site" evidence="5">
    <location>
        <begin position="12"/>
        <end position="18"/>
    </location>
    <ligand>
        <name>NADP(+)</name>
        <dbReference type="ChEBI" id="CHEBI:58349"/>
    </ligand>
</feature>
<protein>
    <recommendedName>
        <fullName evidence="5">GDP-L-fucose synthase</fullName>
        <ecNumber evidence="5">1.1.1.271</ecNumber>
    </recommendedName>
    <alternativeName>
        <fullName evidence="5">GDP-4-keto-6-deoxy-D-mannose-3,5-epimerase-4-reductase</fullName>
    </alternativeName>
</protein>
<evidence type="ECO:0000256" key="2">
    <source>
        <dbReference type="ARBA" id="ARBA00022857"/>
    </source>
</evidence>
<feature type="binding site" evidence="5">
    <location>
        <position position="189"/>
    </location>
    <ligand>
        <name>substrate</name>
    </ligand>
</feature>
<dbReference type="FunFam" id="3.40.50.720:FF:000394">
    <property type="entry name" value="GDP-L-fucose synthase"/>
    <property type="match status" value="1"/>
</dbReference>
<keyword evidence="3 5" id="KW-0560">Oxidoreductase</keyword>
<evidence type="ECO:0000256" key="1">
    <source>
        <dbReference type="ARBA" id="ARBA00005959"/>
    </source>
</evidence>
<name>A0A9D9NLG1_9BACT</name>
<comment type="similarity">
    <text evidence="1 5">Belongs to the NAD(P)-dependent epimerase/dehydratase family. Fucose synthase subfamily.</text>
</comment>
<dbReference type="Gene3D" id="3.40.50.720">
    <property type="entry name" value="NAD(P)-binding Rossmann-like Domain"/>
    <property type="match status" value="2"/>
</dbReference>
<gene>
    <name evidence="5" type="primary">fcl</name>
    <name evidence="7" type="ORF">IAB80_02815</name>
</gene>
<dbReference type="InterPro" id="IPR036291">
    <property type="entry name" value="NAD(P)-bd_dom_sf"/>
</dbReference>
<feature type="binding site" evidence="5">
    <location>
        <position position="181"/>
    </location>
    <ligand>
        <name>NADP(+)</name>
        <dbReference type="ChEBI" id="CHEBI:58349"/>
    </ligand>
</feature>
<feature type="site" description="Important for catalytic activity" evidence="5">
    <location>
        <position position="109"/>
    </location>
</feature>
<dbReference type="SUPFAM" id="SSF51735">
    <property type="entry name" value="NAD(P)-binding Rossmann-fold domains"/>
    <property type="match status" value="1"/>
</dbReference>
<evidence type="ECO:0000259" key="6">
    <source>
        <dbReference type="Pfam" id="PF01370"/>
    </source>
</evidence>
<feature type="active site" description="Proton donor/acceptor" evidence="5">
    <location>
        <position position="138"/>
    </location>
</feature>
<comment type="catalytic activity">
    <reaction evidence="5">
        <text>GDP-beta-L-fucose + NADP(+) = GDP-4-dehydro-alpha-D-rhamnose + NADPH + H(+)</text>
        <dbReference type="Rhea" id="RHEA:18885"/>
        <dbReference type="ChEBI" id="CHEBI:15378"/>
        <dbReference type="ChEBI" id="CHEBI:57273"/>
        <dbReference type="ChEBI" id="CHEBI:57783"/>
        <dbReference type="ChEBI" id="CHEBI:57964"/>
        <dbReference type="ChEBI" id="CHEBI:58349"/>
        <dbReference type="EC" id="1.1.1.271"/>
    </reaction>
</comment>
<feature type="binding site" evidence="5">
    <location>
        <begin position="107"/>
        <end position="110"/>
    </location>
    <ligand>
        <name>NADP(+)</name>
        <dbReference type="ChEBI" id="CHEBI:58349"/>
    </ligand>
</feature>
<reference evidence="7" key="2">
    <citation type="journal article" date="2021" name="PeerJ">
        <title>Extensive microbial diversity within the chicken gut microbiome revealed by metagenomics and culture.</title>
        <authorList>
            <person name="Gilroy R."/>
            <person name="Ravi A."/>
            <person name="Getino M."/>
            <person name="Pursley I."/>
            <person name="Horton D.L."/>
            <person name="Alikhan N.F."/>
            <person name="Baker D."/>
            <person name="Gharbi K."/>
            <person name="Hall N."/>
            <person name="Watson M."/>
            <person name="Adriaenssens E.M."/>
            <person name="Foster-Nyarko E."/>
            <person name="Jarju S."/>
            <person name="Secka A."/>
            <person name="Antonio M."/>
            <person name="Oren A."/>
            <person name="Chaudhuri R.R."/>
            <person name="La Ragione R."/>
            <person name="Hildebrand F."/>
            <person name="Pallen M.J."/>
        </authorList>
    </citation>
    <scope>NUCLEOTIDE SEQUENCE</scope>
    <source>
        <strain evidence="7">2478</strain>
    </source>
</reference>
<dbReference type="InterPro" id="IPR028614">
    <property type="entry name" value="GDP_fucose/colitose_synth"/>
</dbReference>
<dbReference type="EMBL" id="JADILZ010000027">
    <property type="protein sequence ID" value="MBO8477815.1"/>
    <property type="molecule type" value="Genomic_DNA"/>
</dbReference>
<dbReference type="PANTHER" id="PTHR43238:SF1">
    <property type="entry name" value="GDP-L-FUCOSE SYNTHASE"/>
    <property type="match status" value="1"/>
</dbReference>
<dbReference type="CDD" id="cd05239">
    <property type="entry name" value="GDP_FS_SDR_e"/>
    <property type="match status" value="1"/>
</dbReference>
<organism evidence="7 8">
    <name type="scientific">Candidatus Cryptobacteroides excrementipullorum</name>
    <dbReference type="NCBI Taxonomy" id="2840761"/>
    <lineage>
        <taxon>Bacteria</taxon>
        <taxon>Pseudomonadati</taxon>
        <taxon>Bacteroidota</taxon>
        <taxon>Bacteroidia</taxon>
        <taxon>Bacteroidales</taxon>
        <taxon>Candidatus Cryptobacteroides</taxon>
    </lineage>
</organism>
<feature type="domain" description="NAD-dependent epimerase/dehydratase" evidence="6">
    <location>
        <begin position="8"/>
        <end position="205"/>
    </location>
</feature>
<comment type="caution">
    <text evidence="7">The sequence shown here is derived from an EMBL/GenBank/DDBJ whole genome shotgun (WGS) entry which is preliminary data.</text>
</comment>
<dbReference type="PANTHER" id="PTHR43238">
    <property type="entry name" value="GDP-L-FUCOSE SYNTHASE"/>
    <property type="match status" value="1"/>
</dbReference>
<dbReference type="InterPro" id="IPR001509">
    <property type="entry name" value="Epimerase_deHydtase"/>
</dbReference>
<evidence type="ECO:0000313" key="8">
    <source>
        <dbReference type="Proteomes" id="UP000823771"/>
    </source>
</evidence>
<dbReference type="GO" id="GO:0016853">
    <property type="term" value="F:isomerase activity"/>
    <property type="evidence" value="ECO:0007669"/>
    <property type="project" value="UniProtKB-KW"/>
</dbReference>
<sequence length="412" mass="46230">MLEKDSKIYVAGHRGLVGSAIWDNLQRRGYTNLVGRTHRELDLLDGTAVRDFFDRERPDAVVLAAAHVGGIMANLQYRADFIWENLQIQQNVIGESFRHGVRKLLFLGSTCIYPREAPQPMKEDCLMTSSLEYTNEPYAIAKIAGLKMCESFNLQYGTDYIAVMPTNLYGPNDNFHLENSHVLPAMLRKIYLAKCLMEGDWSAVRRDIGLRPVSVSAGVVDKTPAEAAASYTRRGMKEVSGRFLVDGDSAEGDILAVLAHYGITPEAVTLWGTGRPMREFLWSEEMADASVHVLLNVDFRDTYDPTVKNADGISEIRNCHINVGTGEEISIREVAEKVMSEVGFRGALRWDTTKPDGTLRKLTDVSKLHRLGWHHKVGIDEGIHRLYEWYRQGICINHHVLGDSAVSHCRAL</sequence>
<dbReference type="HAMAP" id="MF_00956">
    <property type="entry name" value="GDP_fucose_synth"/>
    <property type="match status" value="1"/>
</dbReference>
<evidence type="ECO:0000256" key="4">
    <source>
        <dbReference type="ARBA" id="ARBA00023235"/>
    </source>
</evidence>
<reference evidence="7" key="1">
    <citation type="submission" date="2020-10" db="EMBL/GenBank/DDBJ databases">
        <authorList>
            <person name="Gilroy R."/>
        </authorList>
    </citation>
    <scope>NUCLEOTIDE SEQUENCE</scope>
    <source>
        <strain evidence="7">2478</strain>
    </source>
</reference>
<feature type="binding site" evidence="5">
    <location>
        <position position="356"/>
    </location>
    <ligand>
        <name>substrate</name>
    </ligand>
</feature>
<dbReference type="GO" id="GO:0050577">
    <property type="term" value="F:GDP-L-fucose synthase activity"/>
    <property type="evidence" value="ECO:0007669"/>
    <property type="project" value="UniProtKB-UniRule"/>
</dbReference>
<dbReference type="AlphaFoldDB" id="A0A9D9NLG1"/>
<proteinExistence type="inferred from homology"/>
<keyword evidence="4 5" id="KW-0413">Isomerase</keyword>
<feature type="binding site" evidence="5">
    <location>
        <position position="278"/>
    </location>
    <ligand>
        <name>substrate</name>
    </ligand>
</feature>
<feature type="binding site" evidence="5">
    <location>
        <position position="142"/>
    </location>
    <ligand>
        <name>NADP(+)</name>
        <dbReference type="ChEBI" id="CHEBI:58349"/>
    </ligand>
</feature>
<keyword evidence="2 5" id="KW-0521">NADP</keyword>
<evidence type="ECO:0000256" key="5">
    <source>
        <dbReference type="HAMAP-Rule" id="MF_00956"/>
    </source>
</evidence>
<feature type="binding site" evidence="5">
    <location>
        <begin position="165"/>
        <end position="168"/>
    </location>
    <ligand>
        <name>NADP(+)</name>
        <dbReference type="ChEBI" id="CHEBI:58349"/>
    </ligand>
</feature>
<dbReference type="GO" id="GO:0042351">
    <property type="term" value="P:'de novo' GDP-L-fucose biosynthetic process"/>
    <property type="evidence" value="ECO:0007669"/>
    <property type="project" value="UniProtKB-UniRule"/>
</dbReference>
<comment type="pathway">
    <text evidence="5">Nucleotide-sugar biosynthesis; GDP-L-fucose biosynthesis via de novo pathway; GDP-L-fucose from GDP-alpha-D-mannose: step 2/2.</text>
</comment>
<dbReference type="Pfam" id="PF01370">
    <property type="entry name" value="Epimerase"/>
    <property type="match status" value="1"/>
</dbReference>
<feature type="binding site" evidence="5">
    <location>
        <position position="271"/>
    </location>
    <ligand>
        <name>substrate</name>
    </ligand>
</feature>
<comment type="function">
    <text evidence="5">Catalyzes the two-step NADP-dependent conversion of GDP-4-dehydro-6-deoxy-D-mannose to GDP-fucose, involving an epimerase and a reductase reaction.</text>
</comment>